<evidence type="ECO:0000256" key="7">
    <source>
        <dbReference type="ARBA" id="ARBA00023065"/>
    </source>
</evidence>
<dbReference type="InterPro" id="IPR033900">
    <property type="entry name" value="Gram_neg_porin_domain"/>
</dbReference>
<evidence type="ECO:0000256" key="8">
    <source>
        <dbReference type="ARBA" id="ARBA00023114"/>
    </source>
</evidence>
<evidence type="ECO:0000256" key="1">
    <source>
        <dbReference type="ARBA" id="ARBA00004571"/>
    </source>
</evidence>
<evidence type="ECO:0000256" key="10">
    <source>
        <dbReference type="ARBA" id="ARBA00023237"/>
    </source>
</evidence>
<dbReference type="SUPFAM" id="SSF56935">
    <property type="entry name" value="Porins"/>
    <property type="match status" value="1"/>
</dbReference>
<protein>
    <recommendedName>
        <fullName evidence="11">Porin domain-containing protein</fullName>
    </recommendedName>
</protein>
<keyword evidence="8" id="KW-0626">Porin</keyword>
<reference evidence="12" key="1">
    <citation type="journal article" date="2014" name="Int. J. Syst. Evol. Microbiol.">
        <title>Complete genome sequence of Corynebacterium casei LMG S-19264T (=DSM 44701T), isolated from a smear-ripened cheese.</title>
        <authorList>
            <consortium name="US DOE Joint Genome Institute (JGI-PGF)"/>
            <person name="Walter F."/>
            <person name="Albersmeier A."/>
            <person name="Kalinowski J."/>
            <person name="Ruckert C."/>
        </authorList>
    </citation>
    <scope>NUCLEOTIDE SEQUENCE</scope>
    <source>
        <strain evidence="12">CCM 7664</strain>
    </source>
</reference>
<dbReference type="AlphaFoldDB" id="A0A8J3F5Z0"/>
<keyword evidence="4" id="KW-1134">Transmembrane beta strand</keyword>
<keyword evidence="3" id="KW-0813">Transport</keyword>
<keyword evidence="10" id="KW-0998">Cell outer membrane</keyword>
<accession>A0A8J3F5Z0</accession>
<dbReference type="GO" id="GO:0009279">
    <property type="term" value="C:cell outer membrane"/>
    <property type="evidence" value="ECO:0007669"/>
    <property type="project" value="UniProtKB-SubCell"/>
</dbReference>
<feature type="domain" description="Porin" evidence="11">
    <location>
        <begin position="3"/>
        <end position="292"/>
    </location>
</feature>
<evidence type="ECO:0000259" key="11">
    <source>
        <dbReference type="Pfam" id="PF13609"/>
    </source>
</evidence>
<keyword evidence="7" id="KW-0406">Ion transport</keyword>
<dbReference type="Proteomes" id="UP000627205">
    <property type="component" value="Unassembled WGS sequence"/>
</dbReference>
<dbReference type="PANTHER" id="PTHR34501:SF9">
    <property type="entry name" value="MAJOR OUTER MEMBRANE PROTEIN P.IA"/>
    <property type="match status" value="1"/>
</dbReference>
<keyword evidence="5" id="KW-0812">Transmembrane</keyword>
<evidence type="ECO:0000313" key="12">
    <source>
        <dbReference type="EMBL" id="GGI54193.1"/>
    </source>
</evidence>
<keyword evidence="9" id="KW-0472">Membrane</keyword>
<comment type="subunit">
    <text evidence="2">Homotrimer.</text>
</comment>
<evidence type="ECO:0000256" key="3">
    <source>
        <dbReference type="ARBA" id="ARBA00022448"/>
    </source>
</evidence>
<evidence type="ECO:0000256" key="9">
    <source>
        <dbReference type="ARBA" id="ARBA00023136"/>
    </source>
</evidence>
<evidence type="ECO:0000313" key="13">
    <source>
        <dbReference type="Proteomes" id="UP000627205"/>
    </source>
</evidence>
<dbReference type="GO" id="GO:0046930">
    <property type="term" value="C:pore complex"/>
    <property type="evidence" value="ECO:0007669"/>
    <property type="project" value="UniProtKB-KW"/>
</dbReference>
<evidence type="ECO:0000256" key="4">
    <source>
        <dbReference type="ARBA" id="ARBA00022452"/>
    </source>
</evidence>
<reference evidence="12" key="2">
    <citation type="submission" date="2020-09" db="EMBL/GenBank/DDBJ databases">
        <authorList>
            <person name="Sun Q."/>
            <person name="Sedlacek I."/>
        </authorList>
    </citation>
    <scope>NUCLEOTIDE SEQUENCE</scope>
    <source>
        <strain evidence="12">CCM 7664</strain>
    </source>
</reference>
<comment type="subcellular location">
    <subcellularLocation>
        <location evidence="1">Cell outer membrane</location>
        <topology evidence="1">Multi-pass membrane protein</topology>
    </subcellularLocation>
</comment>
<evidence type="ECO:0000256" key="5">
    <source>
        <dbReference type="ARBA" id="ARBA00022692"/>
    </source>
</evidence>
<dbReference type="GO" id="GO:0006811">
    <property type="term" value="P:monoatomic ion transport"/>
    <property type="evidence" value="ECO:0007669"/>
    <property type="project" value="UniProtKB-KW"/>
</dbReference>
<organism evidence="12 13">
    <name type="scientific">Oxalicibacterium solurbis</name>
    <dbReference type="NCBI Taxonomy" id="69280"/>
    <lineage>
        <taxon>Bacteria</taxon>
        <taxon>Pseudomonadati</taxon>
        <taxon>Pseudomonadota</taxon>
        <taxon>Betaproteobacteria</taxon>
        <taxon>Burkholderiales</taxon>
        <taxon>Oxalobacteraceae</taxon>
        <taxon>Oxalicibacterium</taxon>
    </lineage>
</organism>
<sequence length="308" mass="34319">MLVAATVSTPLAAQTSVVPYGYFDLGIARESGSATRVDRGFNNWLGLKGEEKLSAGLATTFVLETRFDLDTGEQERPKTYWQGETTVGLKGERFGRLRLGRAMTPLWQNVWEYEPWMNSGFNASLAAYQTGRYTSDGIHDAELGYADFSRFGDALFYGTPDFYGMNVQTAVKLETDAAADSRPVGGAIRYTTGPLRAVFAYERNAHRDDIRLLGARYLIGPTEIMGSCARNRLRGSEPEDTCVLAGTYTVDRHTIRAGYGHNRLNGDHKLSAGYVYAFSRNVTTYVDLYQDHRTERYKGMAIGMTYSF</sequence>
<dbReference type="GO" id="GO:0015288">
    <property type="term" value="F:porin activity"/>
    <property type="evidence" value="ECO:0007669"/>
    <property type="project" value="UniProtKB-KW"/>
</dbReference>
<evidence type="ECO:0000256" key="2">
    <source>
        <dbReference type="ARBA" id="ARBA00011233"/>
    </source>
</evidence>
<dbReference type="EMBL" id="BMDP01000002">
    <property type="protein sequence ID" value="GGI54193.1"/>
    <property type="molecule type" value="Genomic_DNA"/>
</dbReference>
<keyword evidence="13" id="KW-1185">Reference proteome</keyword>
<keyword evidence="6" id="KW-0732">Signal</keyword>
<dbReference type="Gene3D" id="2.40.160.10">
    <property type="entry name" value="Porin"/>
    <property type="match status" value="1"/>
</dbReference>
<evidence type="ECO:0000256" key="6">
    <source>
        <dbReference type="ARBA" id="ARBA00022729"/>
    </source>
</evidence>
<comment type="caution">
    <text evidence="12">The sequence shown here is derived from an EMBL/GenBank/DDBJ whole genome shotgun (WGS) entry which is preliminary data.</text>
</comment>
<proteinExistence type="predicted"/>
<dbReference type="InterPro" id="IPR023614">
    <property type="entry name" value="Porin_dom_sf"/>
</dbReference>
<dbReference type="InterPro" id="IPR050298">
    <property type="entry name" value="Gram-neg_bact_OMP"/>
</dbReference>
<dbReference type="PANTHER" id="PTHR34501">
    <property type="entry name" value="PROTEIN YDDL-RELATED"/>
    <property type="match status" value="1"/>
</dbReference>
<gene>
    <name evidence="12" type="ORF">GCM10011430_13670</name>
</gene>
<name>A0A8J3F5Z0_9BURK</name>
<dbReference type="CDD" id="cd00342">
    <property type="entry name" value="gram_neg_porins"/>
    <property type="match status" value="1"/>
</dbReference>
<dbReference type="Pfam" id="PF13609">
    <property type="entry name" value="Porin_4"/>
    <property type="match status" value="1"/>
</dbReference>